<evidence type="ECO:0000313" key="2">
    <source>
        <dbReference type="EMBL" id="CAB4543543.1"/>
    </source>
</evidence>
<name>A0A6J6BZA5_9ZZZZ</name>
<organism evidence="2">
    <name type="scientific">freshwater metagenome</name>
    <dbReference type="NCBI Taxonomy" id="449393"/>
    <lineage>
        <taxon>unclassified sequences</taxon>
        <taxon>metagenomes</taxon>
        <taxon>ecological metagenomes</taxon>
    </lineage>
</organism>
<proteinExistence type="predicted"/>
<gene>
    <name evidence="2" type="ORF">UFOPK1493_00475</name>
</gene>
<dbReference type="Pfam" id="PF14333">
    <property type="entry name" value="DUF4389"/>
    <property type="match status" value="2"/>
</dbReference>
<evidence type="ECO:0000256" key="1">
    <source>
        <dbReference type="SAM" id="Phobius"/>
    </source>
</evidence>
<dbReference type="InterPro" id="IPR025498">
    <property type="entry name" value="DUF4389"/>
</dbReference>
<dbReference type="EMBL" id="CAEZSR010000009">
    <property type="protein sequence ID" value="CAB4543543.1"/>
    <property type="molecule type" value="Genomic_DNA"/>
</dbReference>
<feature type="transmembrane region" description="Helical" evidence="1">
    <location>
        <begin position="117"/>
        <end position="145"/>
    </location>
</feature>
<reference evidence="2" key="1">
    <citation type="submission" date="2020-05" db="EMBL/GenBank/DDBJ databases">
        <authorList>
            <person name="Chiriac C."/>
            <person name="Salcher M."/>
            <person name="Ghai R."/>
            <person name="Kavagutti S V."/>
        </authorList>
    </citation>
    <scope>NUCLEOTIDE SEQUENCE</scope>
</reference>
<feature type="transmembrane region" description="Helical" evidence="1">
    <location>
        <begin position="18"/>
        <end position="39"/>
    </location>
</feature>
<sequence>MQTTLDIPYSDTRNRVTVLVRIILVIPHLVVAYVLNIVAQLATFAHWFIQLITGARNEAIADFVGKVLSYQARVVTYLGLMYDEYPGFFDDQGKTPVQIGLPPTDAPVNRLTVGLRFLWIIPAAIIAALIGIAIQVLTIVCWFAIVITGKMPQGMYDFLMKGHRYSLQVNAYGLLLTDTYPKYA</sequence>
<keyword evidence="1" id="KW-0812">Transmembrane</keyword>
<accession>A0A6J6BZA5</accession>
<protein>
    <submittedName>
        <fullName evidence="2">Unannotated protein</fullName>
    </submittedName>
</protein>
<keyword evidence="1" id="KW-0472">Membrane</keyword>
<keyword evidence="1" id="KW-1133">Transmembrane helix</keyword>
<dbReference type="AlphaFoldDB" id="A0A6J6BZA5"/>